<reference evidence="3" key="1">
    <citation type="submission" date="2022-10" db="EMBL/GenBank/DDBJ databases">
        <title>Vagococcus sp. isolated from poultry meat.</title>
        <authorList>
            <person name="Johansson P."/>
            <person name="Bjorkroth J."/>
        </authorList>
    </citation>
    <scope>NUCLEOTIDE SEQUENCE</scope>
    <source>
        <strain evidence="3">STAA11</strain>
    </source>
</reference>
<gene>
    <name evidence="3" type="ORF">OL234_01150</name>
</gene>
<organism evidence="3 4">
    <name type="scientific">Vagococcus intermedius</name>
    <dbReference type="NCBI Taxonomy" id="2991418"/>
    <lineage>
        <taxon>Bacteria</taxon>
        <taxon>Bacillati</taxon>
        <taxon>Bacillota</taxon>
        <taxon>Bacilli</taxon>
        <taxon>Lactobacillales</taxon>
        <taxon>Enterococcaceae</taxon>
        <taxon>Vagococcus</taxon>
    </lineage>
</organism>
<dbReference type="InterPro" id="IPR036866">
    <property type="entry name" value="RibonucZ/Hydroxyglut_hydro"/>
</dbReference>
<dbReference type="Gene3D" id="3.60.15.10">
    <property type="entry name" value="Ribonuclease Z/Hydroxyacylglutathione hydrolase-like"/>
    <property type="match status" value="1"/>
</dbReference>
<feature type="domain" description="Metallo-beta-lactamase" evidence="2">
    <location>
        <begin position="18"/>
        <end position="210"/>
    </location>
</feature>
<dbReference type="PANTHER" id="PTHR46018">
    <property type="entry name" value="ZINC PHOSPHODIESTERASE ELAC PROTEIN 1"/>
    <property type="match status" value="1"/>
</dbReference>
<sequence>MKVTVLGYWGGYPWNNEGTSSYLLESEGFSLLIDAGSSTLNVLQEHLDPLTLDAVIISHYHHDHIADLGVLQYYRQLHNSTVTPKLLPIYGHMEDAYFSSLSLPDVSKGIGYQEHDRLVIGPFRLTFLRTVHPVVCFAMRIEEIKTGKVLVYTADSGYLASFNQFVANADILIADTYLFKGNEHHHAHFTSHEVGLMAAIGDVKQLILSHLAQDKDLTKLLEEAKEASGSKVSVCLAEKNLTVTI</sequence>
<dbReference type="PANTHER" id="PTHR46018:SF4">
    <property type="entry name" value="METALLO-HYDROLASE YHFI-RELATED"/>
    <property type="match status" value="1"/>
</dbReference>
<dbReference type="GO" id="GO:0042781">
    <property type="term" value="F:3'-tRNA processing endoribonuclease activity"/>
    <property type="evidence" value="ECO:0007669"/>
    <property type="project" value="TreeGrafter"/>
</dbReference>
<dbReference type="EMBL" id="CP110232">
    <property type="protein sequence ID" value="WEG73545.1"/>
    <property type="molecule type" value="Genomic_DNA"/>
</dbReference>
<evidence type="ECO:0000256" key="1">
    <source>
        <dbReference type="ARBA" id="ARBA00022833"/>
    </source>
</evidence>
<proteinExistence type="predicted"/>
<dbReference type="SMART" id="SM00849">
    <property type="entry name" value="Lactamase_B"/>
    <property type="match status" value="1"/>
</dbReference>
<dbReference type="InterPro" id="IPR001279">
    <property type="entry name" value="Metallo-B-lactamas"/>
</dbReference>
<dbReference type="RefSeq" id="WP_275469344.1">
    <property type="nucleotide sequence ID" value="NZ_CP110232.1"/>
</dbReference>
<protein>
    <submittedName>
        <fullName evidence="3">MBL fold metallo-hydrolase</fullName>
    </submittedName>
</protein>
<evidence type="ECO:0000259" key="2">
    <source>
        <dbReference type="SMART" id="SM00849"/>
    </source>
</evidence>
<dbReference type="CDD" id="cd07716">
    <property type="entry name" value="RNaseZ_short-form-like_MBL-fold"/>
    <property type="match status" value="1"/>
</dbReference>
<dbReference type="Pfam" id="PF00753">
    <property type="entry name" value="Lactamase_B"/>
    <property type="match status" value="1"/>
</dbReference>
<keyword evidence="4" id="KW-1185">Reference proteome</keyword>
<evidence type="ECO:0000313" key="3">
    <source>
        <dbReference type="EMBL" id="WEG73545.1"/>
    </source>
</evidence>
<accession>A0AAF0I7P8</accession>
<dbReference type="SUPFAM" id="SSF56281">
    <property type="entry name" value="Metallo-hydrolase/oxidoreductase"/>
    <property type="match status" value="1"/>
</dbReference>
<evidence type="ECO:0000313" key="4">
    <source>
        <dbReference type="Proteomes" id="UP001179647"/>
    </source>
</evidence>
<name>A0AAF0I7P8_9ENTE</name>
<dbReference type="Proteomes" id="UP001179647">
    <property type="component" value="Chromosome"/>
</dbReference>
<keyword evidence="1" id="KW-0862">Zinc</keyword>
<dbReference type="KEGG" id="vie:OL234_01150"/>
<dbReference type="AlphaFoldDB" id="A0AAF0I7P8"/>